<organism evidence="1 2">
    <name type="scientific">Crepidotus variabilis</name>
    <dbReference type="NCBI Taxonomy" id="179855"/>
    <lineage>
        <taxon>Eukaryota</taxon>
        <taxon>Fungi</taxon>
        <taxon>Dikarya</taxon>
        <taxon>Basidiomycota</taxon>
        <taxon>Agaricomycotina</taxon>
        <taxon>Agaricomycetes</taxon>
        <taxon>Agaricomycetidae</taxon>
        <taxon>Agaricales</taxon>
        <taxon>Agaricineae</taxon>
        <taxon>Crepidotaceae</taxon>
        <taxon>Crepidotus</taxon>
    </lineage>
</organism>
<dbReference type="EMBL" id="MU158119">
    <property type="protein sequence ID" value="KAF9521340.1"/>
    <property type="molecule type" value="Genomic_DNA"/>
</dbReference>
<proteinExistence type="predicted"/>
<evidence type="ECO:0000313" key="1">
    <source>
        <dbReference type="EMBL" id="KAF9521340.1"/>
    </source>
</evidence>
<protein>
    <submittedName>
        <fullName evidence="1">Uncharacterized protein</fullName>
    </submittedName>
</protein>
<comment type="caution">
    <text evidence="1">The sequence shown here is derived from an EMBL/GenBank/DDBJ whole genome shotgun (WGS) entry which is preliminary data.</text>
</comment>
<evidence type="ECO:0000313" key="2">
    <source>
        <dbReference type="Proteomes" id="UP000807306"/>
    </source>
</evidence>
<accession>A0A9P6BD73</accession>
<gene>
    <name evidence="1" type="ORF">CPB83DRAFT_316822</name>
</gene>
<sequence>MNVQKNSLSRVSDKRSNGDIVLNRNTRRTSLHLFTETAFFITTPFTSSSTGFCVHEYLTGPFVSSNRSSRTSFAFLTALTSKTAFSLSTDVLGVVPSSRPSCSSFHIGSVASSTPPGVCGTNTSTATKTLPVFQPVDTEFSEDLIDGLHKYIYSSV</sequence>
<dbReference type="Proteomes" id="UP000807306">
    <property type="component" value="Unassembled WGS sequence"/>
</dbReference>
<name>A0A9P6BD73_9AGAR</name>
<reference evidence="1" key="1">
    <citation type="submission" date="2020-11" db="EMBL/GenBank/DDBJ databases">
        <authorList>
            <consortium name="DOE Joint Genome Institute"/>
            <person name="Ahrendt S."/>
            <person name="Riley R."/>
            <person name="Andreopoulos W."/>
            <person name="Labutti K."/>
            <person name="Pangilinan J."/>
            <person name="Ruiz-Duenas F.J."/>
            <person name="Barrasa J.M."/>
            <person name="Sanchez-Garcia M."/>
            <person name="Camarero S."/>
            <person name="Miyauchi S."/>
            <person name="Serrano A."/>
            <person name="Linde D."/>
            <person name="Babiker R."/>
            <person name="Drula E."/>
            <person name="Ayuso-Fernandez I."/>
            <person name="Pacheco R."/>
            <person name="Padilla G."/>
            <person name="Ferreira P."/>
            <person name="Barriuso J."/>
            <person name="Kellner H."/>
            <person name="Castanera R."/>
            <person name="Alfaro M."/>
            <person name="Ramirez L."/>
            <person name="Pisabarro A.G."/>
            <person name="Kuo A."/>
            <person name="Tritt A."/>
            <person name="Lipzen A."/>
            <person name="He G."/>
            <person name="Yan M."/>
            <person name="Ng V."/>
            <person name="Cullen D."/>
            <person name="Martin F."/>
            <person name="Rosso M.-N."/>
            <person name="Henrissat B."/>
            <person name="Hibbett D."/>
            <person name="Martinez A.T."/>
            <person name="Grigoriev I.V."/>
        </authorList>
    </citation>
    <scope>NUCLEOTIDE SEQUENCE</scope>
    <source>
        <strain evidence="1">CBS 506.95</strain>
    </source>
</reference>
<dbReference type="AlphaFoldDB" id="A0A9P6BD73"/>
<keyword evidence="2" id="KW-1185">Reference proteome</keyword>